<dbReference type="Proteomes" id="UP001165960">
    <property type="component" value="Unassembled WGS sequence"/>
</dbReference>
<keyword evidence="1" id="KW-0812">Transmembrane</keyword>
<keyword evidence="2" id="KW-1185">Reference proteome</keyword>
<protein>
    <submittedName>
        <fullName evidence="1">Transmembrane osmosensor</fullName>
    </submittedName>
</protein>
<gene>
    <name evidence="1" type="primary">SHO1_5</name>
    <name evidence="1" type="ORF">DSO57_1005558</name>
</gene>
<organism evidence="1 2">
    <name type="scientific">Entomophthora muscae</name>
    <dbReference type="NCBI Taxonomy" id="34485"/>
    <lineage>
        <taxon>Eukaryota</taxon>
        <taxon>Fungi</taxon>
        <taxon>Fungi incertae sedis</taxon>
        <taxon>Zoopagomycota</taxon>
        <taxon>Entomophthoromycotina</taxon>
        <taxon>Entomophthoromycetes</taxon>
        <taxon>Entomophthorales</taxon>
        <taxon>Entomophthoraceae</taxon>
        <taxon>Entomophthora</taxon>
    </lineage>
</organism>
<name>A0ACC2UHR8_9FUNG</name>
<accession>A0ACC2UHR8</accession>
<dbReference type="EMBL" id="QTSX02000725">
    <property type="protein sequence ID" value="KAJ9086280.1"/>
    <property type="molecule type" value="Genomic_DNA"/>
</dbReference>
<evidence type="ECO:0000313" key="1">
    <source>
        <dbReference type="EMBL" id="KAJ9086280.1"/>
    </source>
</evidence>
<proteinExistence type="predicted"/>
<keyword evidence="1" id="KW-0472">Membrane</keyword>
<reference evidence="1" key="1">
    <citation type="submission" date="2022-04" db="EMBL/GenBank/DDBJ databases">
        <title>Genome of the entomopathogenic fungus Entomophthora muscae.</title>
        <authorList>
            <person name="Elya C."/>
            <person name="Lovett B.R."/>
            <person name="Lee E."/>
            <person name="Macias A.M."/>
            <person name="Hajek A.E."/>
            <person name="De Bivort B.L."/>
            <person name="Kasson M.T."/>
            <person name="De Fine Licht H.H."/>
            <person name="Stajich J.E."/>
        </authorList>
    </citation>
    <scope>NUCLEOTIDE SEQUENCE</scope>
    <source>
        <strain evidence="1">Berkeley</strain>
    </source>
</reference>
<comment type="caution">
    <text evidence="1">The sequence shown here is derived from an EMBL/GenBank/DDBJ whole genome shotgun (WGS) entry which is preliminary data.</text>
</comment>
<sequence length="239" mass="26941">MLLYSETPITRLTYNKPLFYSIVLGVLFWITALCGTVLSDSDEKPIGILWFYAIFSLIVLIGVIAVTSAGLLIKYRATVLSFTSIAFTFSVLAIQNLTFKLDPPTIVATIGYFLFTFVLFFWMLTIGHLEDTKVQEGLYANYPATFYSGHNDMHTSFIRQETASDFQNNFTGLDNQDEIQFNIQARALYSYQVNPGDSSELSFEKGDILYISETQGKWWLARDASGKTGTVPSNFIELI</sequence>
<evidence type="ECO:0000313" key="2">
    <source>
        <dbReference type="Proteomes" id="UP001165960"/>
    </source>
</evidence>